<protein>
    <submittedName>
        <fullName evidence="1">Uncharacterized protein</fullName>
    </submittedName>
</protein>
<dbReference type="EMBL" id="UOFS01000042">
    <property type="protein sequence ID" value="VAX00156.1"/>
    <property type="molecule type" value="Genomic_DNA"/>
</dbReference>
<sequence length="83" mass="9554">MPKMTASERTELKKAIEAFYKKVGRTWGDRPVNYCVAENFAIMIHEALKATDSLAWLPAPSMKPNLRWLLSLLVKGTYRRSQK</sequence>
<organism evidence="1">
    <name type="scientific">hydrothermal vent metagenome</name>
    <dbReference type="NCBI Taxonomy" id="652676"/>
    <lineage>
        <taxon>unclassified sequences</taxon>
        <taxon>metagenomes</taxon>
        <taxon>ecological metagenomes</taxon>
    </lineage>
</organism>
<evidence type="ECO:0000313" key="1">
    <source>
        <dbReference type="EMBL" id="VAX00156.1"/>
    </source>
</evidence>
<accession>A0A3B1A319</accession>
<reference evidence="1" key="1">
    <citation type="submission" date="2018-06" db="EMBL/GenBank/DDBJ databases">
        <authorList>
            <person name="Zhirakovskaya E."/>
        </authorList>
    </citation>
    <scope>NUCLEOTIDE SEQUENCE</scope>
</reference>
<proteinExistence type="predicted"/>
<dbReference type="AlphaFoldDB" id="A0A3B1A319"/>
<gene>
    <name evidence="1" type="ORF">MNBD_GAMMA22-1157</name>
</gene>
<name>A0A3B1A319_9ZZZZ</name>